<evidence type="ECO:0000259" key="11">
    <source>
        <dbReference type="PROSITE" id="PS50059"/>
    </source>
</evidence>
<accession>A0A2M8J1M4</accession>
<keyword evidence="6" id="KW-0143">Chaperone</keyword>
<evidence type="ECO:0000256" key="1">
    <source>
        <dbReference type="ARBA" id="ARBA00000971"/>
    </source>
</evidence>
<comment type="caution">
    <text evidence="12">The sequence shown here is derived from an EMBL/GenBank/DDBJ whole genome shotgun (WGS) entry which is preliminary data.</text>
</comment>
<organism evidence="12 13">
    <name type="scientific">Pseudooceanicola lipolyticus</name>
    <dbReference type="NCBI Taxonomy" id="2029104"/>
    <lineage>
        <taxon>Bacteria</taxon>
        <taxon>Pseudomonadati</taxon>
        <taxon>Pseudomonadota</taxon>
        <taxon>Alphaproteobacteria</taxon>
        <taxon>Rhodobacterales</taxon>
        <taxon>Paracoccaceae</taxon>
        <taxon>Pseudooceanicola</taxon>
    </lineage>
</organism>
<evidence type="ECO:0000256" key="6">
    <source>
        <dbReference type="ARBA" id="ARBA00023186"/>
    </source>
</evidence>
<comment type="subcellular location">
    <subcellularLocation>
        <location evidence="2">Cytoplasm</location>
    </subcellularLocation>
</comment>
<evidence type="ECO:0000313" key="13">
    <source>
        <dbReference type="Proteomes" id="UP000231553"/>
    </source>
</evidence>
<dbReference type="PROSITE" id="PS50059">
    <property type="entry name" value="FKBP_PPIASE"/>
    <property type="match status" value="1"/>
</dbReference>
<comment type="function">
    <text evidence="8">Also involved in hydrogenase metallocenter assembly, probably by participating in the nickel insertion step. This function in hydrogenase biosynthesis requires chaperone activity and the presence of the metal-binding domain, but not PPIase activity.</text>
</comment>
<dbReference type="InterPro" id="IPR046357">
    <property type="entry name" value="PPIase_dom_sf"/>
</dbReference>
<dbReference type="AlphaFoldDB" id="A0A2M8J1M4"/>
<dbReference type="InterPro" id="IPR001179">
    <property type="entry name" value="PPIase_FKBP_dom"/>
</dbReference>
<dbReference type="GO" id="GO:0003755">
    <property type="term" value="F:peptidyl-prolyl cis-trans isomerase activity"/>
    <property type="evidence" value="ECO:0007669"/>
    <property type="project" value="UniProtKB-UniRule"/>
</dbReference>
<name>A0A2M8J1M4_9RHOB</name>
<evidence type="ECO:0000256" key="3">
    <source>
        <dbReference type="ARBA" id="ARBA00006577"/>
    </source>
</evidence>
<dbReference type="PANTHER" id="PTHR47861">
    <property type="entry name" value="FKBP-TYPE PEPTIDYL-PROLYL CIS-TRANS ISOMERASE SLYD"/>
    <property type="match status" value="1"/>
</dbReference>
<evidence type="ECO:0000256" key="5">
    <source>
        <dbReference type="ARBA" id="ARBA00023110"/>
    </source>
</evidence>
<dbReference type="EC" id="5.2.1.8" evidence="10"/>
<dbReference type="RefSeq" id="WP_100162528.1">
    <property type="nucleotide sequence ID" value="NZ_PGTB01000034.1"/>
</dbReference>
<evidence type="ECO:0000256" key="9">
    <source>
        <dbReference type="PROSITE-ProRule" id="PRU00277"/>
    </source>
</evidence>
<feature type="domain" description="PPIase FKBP-type" evidence="11">
    <location>
        <begin position="7"/>
        <end position="101"/>
    </location>
</feature>
<dbReference type="Pfam" id="PF00254">
    <property type="entry name" value="FKBP_C"/>
    <property type="match status" value="1"/>
</dbReference>
<evidence type="ECO:0000256" key="7">
    <source>
        <dbReference type="ARBA" id="ARBA00023235"/>
    </source>
</evidence>
<dbReference type="EMBL" id="PGTB01000034">
    <property type="protein sequence ID" value="PJE36677.1"/>
    <property type="molecule type" value="Genomic_DNA"/>
</dbReference>
<comment type="similarity">
    <text evidence="3 10">Belongs to the FKBP-type PPIase family.</text>
</comment>
<dbReference type="PANTHER" id="PTHR47861:SF3">
    <property type="entry name" value="FKBP-TYPE PEPTIDYL-PROLYL CIS-TRANS ISOMERASE SLYD"/>
    <property type="match status" value="1"/>
</dbReference>
<keyword evidence="4" id="KW-0963">Cytoplasm</keyword>
<evidence type="ECO:0000313" key="12">
    <source>
        <dbReference type="EMBL" id="PJE36677.1"/>
    </source>
</evidence>
<dbReference type="SUPFAM" id="SSF54534">
    <property type="entry name" value="FKBP-like"/>
    <property type="match status" value="1"/>
</dbReference>
<evidence type="ECO:0000256" key="8">
    <source>
        <dbReference type="ARBA" id="ARBA00037071"/>
    </source>
</evidence>
<evidence type="ECO:0000256" key="10">
    <source>
        <dbReference type="RuleBase" id="RU003915"/>
    </source>
</evidence>
<keyword evidence="7 9" id="KW-0413">Isomerase</keyword>
<gene>
    <name evidence="12" type="ORF">CVM52_10835</name>
</gene>
<dbReference type="OrthoDB" id="9808891at2"/>
<comment type="catalytic activity">
    <reaction evidence="1 9 10">
        <text>[protein]-peptidylproline (omega=180) = [protein]-peptidylproline (omega=0)</text>
        <dbReference type="Rhea" id="RHEA:16237"/>
        <dbReference type="Rhea" id="RHEA-COMP:10747"/>
        <dbReference type="Rhea" id="RHEA-COMP:10748"/>
        <dbReference type="ChEBI" id="CHEBI:83833"/>
        <dbReference type="ChEBI" id="CHEBI:83834"/>
        <dbReference type="EC" id="5.2.1.8"/>
    </reaction>
</comment>
<keyword evidence="13" id="KW-1185">Reference proteome</keyword>
<keyword evidence="5 9" id="KW-0697">Rotamase</keyword>
<protein>
    <recommendedName>
        <fullName evidence="10">Peptidyl-prolyl cis-trans isomerase</fullName>
        <ecNumber evidence="10">5.2.1.8</ecNumber>
    </recommendedName>
</protein>
<dbReference type="Proteomes" id="UP000231553">
    <property type="component" value="Unassembled WGS sequence"/>
</dbReference>
<proteinExistence type="inferred from homology"/>
<dbReference type="Gene3D" id="3.10.50.40">
    <property type="match status" value="1"/>
</dbReference>
<sequence>MTQVKPGDTVHIHYTGTLRDGTTFDSSEGRDPLQFEVGSGQIIPGLDKAIPGMEVGDKKTVNVPCDEAYGPVDPQMRQAVPREGIPDDIPLDLGTRLQMQTQQGQVTPVTVVEVTDEQVTLDANHPLAGQDLTFAIELVHIAEAA</sequence>
<evidence type="ECO:0000256" key="4">
    <source>
        <dbReference type="ARBA" id="ARBA00022490"/>
    </source>
</evidence>
<dbReference type="GO" id="GO:0005737">
    <property type="term" value="C:cytoplasm"/>
    <property type="evidence" value="ECO:0007669"/>
    <property type="project" value="UniProtKB-SubCell"/>
</dbReference>
<reference evidence="12 13" key="1">
    <citation type="journal article" date="2018" name="Int. J. Syst. Evol. Microbiol.">
        <title>Pseudooceanicola lipolyticus sp. nov., a marine alphaproteobacterium, reclassification of Oceanicola flagellatus as Pseudooceanicola flagellatus comb. nov. and emended description of the genus Pseudooceanicola.</title>
        <authorList>
            <person name="Huang M.-M."/>
            <person name="Guo L.-L."/>
            <person name="Wu Y.-H."/>
            <person name="Lai Q.-L."/>
            <person name="Shao Z.-Z."/>
            <person name="Wang C.-S."/>
            <person name="Wu M."/>
            <person name="Xu X.-W."/>
        </authorList>
    </citation>
    <scope>NUCLEOTIDE SEQUENCE [LARGE SCALE GENOMIC DNA]</scope>
    <source>
        <strain evidence="12 13">157</strain>
    </source>
</reference>
<evidence type="ECO:0000256" key="2">
    <source>
        <dbReference type="ARBA" id="ARBA00004496"/>
    </source>
</evidence>
<dbReference type="GO" id="GO:0042026">
    <property type="term" value="P:protein refolding"/>
    <property type="evidence" value="ECO:0007669"/>
    <property type="project" value="UniProtKB-ARBA"/>
</dbReference>